<proteinExistence type="inferred from homology"/>
<evidence type="ECO:0000256" key="2">
    <source>
        <dbReference type="ARBA" id="ARBA00022676"/>
    </source>
</evidence>
<accession>A0A5E4QQ72</accession>
<comment type="subcellular location">
    <subcellularLocation>
        <location evidence="5">Membrane</location>
        <topology evidence="5">Single-pass membrane protein</topology>
    </subcellularLocation>
</comment>
<keyword evidence="3 4" id="KW-0808">Transferase</keyword>
<dbReference type="Pfam" id="PF00201">
    <property type="entry name" value="UDPGT"/>
    <property type="match status" value="1"/>
</dbReference>
<keyword evidence="2 4" id="KW-0328">Glycosyltransferase</keyword>
<dbReference type="SUPFAM" id="SSF53756">
    <property type="entry name" value="UDP-Glycosyltransferase/glycogen phosphorylase"/>
    <property type="match status" value="1"/>
</dbReference>
<dbReference type="GO" id="GO:0015020">
    <property type="term" value="F:glucuronosyltransferase activity"/>
    <property type="evidence" value="ECO:0007669"/>
    <property type="project" value="UniProtKB-EC"/>
</dbReference>
<feature type="transmembrane region" description="Helical" evidence="5">
    <location>
        <begin position="478"/>
        <end position="504"/>
    </location>
</feature>
<sequence>MFHKLNFLFLFNFLQVGYSARILGLFTNSILSHQLSYDPHMIALAERGHNVTVATFFPLKTKPANYHEVSLQSLANLRVEVFHIGRYEQPVGIMRVPFVSSVLDQVNQFEYMAGVEFDICKKLVRYTPFTDLINNEYDVVITGHFIGDCVLKLLEVHNVTAPVIGMCSSTILPWTNKIMGAENNPSFIPVITSSFSNKMAFIQRLENTITHFLMTTMRQRLMVKEKNMIEKYYGQKLKNHKNYNLILLNSHHVLNGVRPVVPGLIEIGGIHVNSTKNKLPQHIERFIDESDHGVIVFSLGAQTKSTSLSGRKQNILINVFSKLKQRIIWKYAESAEEGTLIGNNILRVKWIPQKDVLRHDKVKAVICHGGNLGMIESIFAGKPMVVIPILADQRLNAVAAKEAGVAEVLSLPDFDEEDLEKAIENVLSQGMQEKAKEVSQVWHDRENSPLHTAVYWTERVIRWGHKSPLHSPSRDMPLYQYLLLDVLAFIVLFVSILIFCLVFMSKWIFLKVK</sequence>
<evidence type="ECO:0000256" key="3">
    <source>
        <dbReference type="ARBA" id="ARBA00022679"/>
    </source>
</evidence>
<keyword evidence="5" id="KW-1133">Transmembrane helix</keyword>
<evidence type="ECO:0000256" key="1">
    <source>
        <dbReference type="ARBA" id="ARBA00009995"/>
    </source>
</evidence>
<evidence type="ECO:0000313" key="6">
    <source>
        <dbReference type="EMBL" id="VVC99830.1"/>
    </source>
</evidence>
<organism evidence="6 7">
    <name type="scientific">Leptidea sinapis</name>
    <dbReference type="NCBI Taxonomy" id="189913"/>
    <lineage>
        <taxon>Eukaryota</taxon>
        <taxon>Metazoa</taxon>
        <taxon>Ecdysozoa</taxon>
        <taxon>Arthropoda</taxon>
        <taxon>Hexapoda</taxon>
        <taxon>Insecta</taxon>
        <taxon>Pterygota</taxon>
        <taxon>Neoptera</taxon>
        <taxon>Endopterygota</taxon>
        <taxon>Lepidoptera</taxon>
        <taxon>Glossata</taxon>
        <taxon>Ditrysia</taxon>
        <taxon>Papilionoidea</taxon>
        <taxon>Pieridae</taxon>
        <taxon>Dismorphiinae</taxon>
        <taxon>Leptidea</taxon>
    </lineage>
</organism>
<comment type="similarity">
    <text evidence="1 4">Belongs to the UDP-glycosyltransferase family.</text>
</comment>
<evidence type="ECO:0000256" key="5">
    <source>
        <dbReference type="RuleBase" id="RU362059"/>
    </source>
</evidence>
<dbReference type="PANTHER" id="PTHR48043">
    <property type="entry name" value="EG:EG0003.4 PROTEIN-RELATED"/>
    <property type="match status" value="1"/>
</dbReference>
<comment type="catalytic activity">
    <reaction evidence="5">
        <text>glucuronate acceptor + UDP-alpha-D-glucuronate = acceptor beta-D-glucuronoside + UDP + H(+)</text>
        <dbReference type="Rhea" id="RHEA:21032"/>
        <dbReference type="ChEBI" id="CHEBI:15378"/>
        <dbReference type="ChEBI" id="CHEBI:58052"/>
        <dbReference type="ChEBI" id="CHEBI:58223"/>
        <dbReference type="ChEBI" id="CHEBI:132367"/>
        <dbReference type="ChEBI" id="CHEBI:132368"/>
        <dbReference type="EC" id="2.4.1.17"/>
    </reaction>
</comment>
<dbReference type="FunFam" id="3.40.50.2000:FF:000050">
    <property type="entry name" value="UDP-glucuronosyltransferase"/>
    <property type="match status" value="1"/>
</dbReference>
<dbReference type="PANTHER" id="PTHR48043:SF145">
    <property type="entry name" value="FI06409P-RELATED"/>
    <property type="match status" value="1"/>
</dbReference>
<dbReference type="Gene3D" id="3.40.50.2000">
    <property type="entry name" value="Glycogen Phosphorylase B"/>
    <property type="match status" value="1"/>
</dbReference>
<dbReference type="EC" id="2.4.1.17" evidence="5"/>
<dbReference type="InterPro" id="IPR035595">
    <property type="entry name" value="UDP_glycos_trans_CS"/>
</dbReference>
<dbReference type="InterPro" id="IPR002213">
    <property type="entry name" value="UDP_glucos_trans"/>
</dbReference>
<dbReference type="Proteomes" id="UP000324832">
    <property type="component" value="Unassembled WGS sequence"/>
</dbReference>
<feature type="non-terminal residue" evidence="6">
    <location>
        <position position="513"/>
    </location>
</feature>
<evidence type="ECO:0000256" key="4">
    <source>
        <dbReference type="RuleBase" id="RU003718"/>
    </source>
</evidence>
<dbReference type="EMBL" id="FZQP02004356">
    <property type="protein sequence ID" value="VVC99830.1"/>
    <property type="molecule type" value="Genomic_DNA"/>
</dbReference>
<gene>
    <name evidence="6" type="ORF">LSINAPIS_LOCUS10617</name>
</gene>
<dbReference type="GO" id="GO:0016020">
    <property type="term" value="C:membrane"/>
    <property type="evidence" value="ECO:0007669"/>
    <property type="project" value="UniProtKB-SubCell"/>
</dbReference>
<evidence type="ECO:0000313" key="7">
    <source>
        <dbReference type="Proteomes" id="UP000324832"/>
    </source>
</evidence>
<dbReference type="AlphaFoldDB" id="A0A5E4QQ72"/>
<name>A0A5E4QQ72_9NEOP</name>
<keyword evidence="5" id="KW-0812">Transmembrane</keyword>
<keyword evidence="5" id="KW-0472">Membrane</keyword>
<protein>
    <recommendedName>
        <fullName evidence="5">UDP-glucuronosyltransferase</fullName>
        <ecNumber evidence="5">2.4.1.17</ecNumber>
    </recommendedName>
</protein>
<keyword evidence="7" id="KW-1185">Reference proteome</keyword>
<dbReference type="InterPro" id="IPR050271">
    <property type="entry name" value="UDP-glycosyltransferase"/>
</dbReference>
<reference evidence="6 7" key="1">
    <citation type="submission" date="2017-07" db="EMBL/GenBank/DDBJ databases">
        <authorList>
            <person name="Talla V."/>
            <person name="Backstrom N."/>
        </authorList>
    </citation>
    <scope>NUCLEOTIDE SEQUENCE [LARGE SCALE GENOMIC DNA]</scope>
</reference>
<dbReference type="PROSITE" id="PS00375">
    <property type="entry name" value="UDPGT"/>
    <property type="match status" value="1"/>
</dbReference>
<dbReference type="CDD" id="cd03784">
    <property type="entry name" value="GT1_Gtf-like"/>
    <property type="match status" value="1"/>
</dbReference>